<reference evidence="1 2" key="1">
    <citation type="submission" date="2022-07" db="EMBL/GenBank/DDBJ databases">
        <title>Genome-wide signatures of adaptation to extreme environments.</title>
        <authorList>
            <person name="Cho C.H."/>
            <person name="Yoon H.S."/>
        </authorList>
    </citation>
    <scope>NUCLEOTIDE SEQUENCE [LARGE SCALE GENOMIC DNA]</scope>
    <source>
        <strain evidence="1 2">DBV 063 E5</strain>
    </source>
</reference>
<keyword evidence="2" id="KW-1185">Reference proteome</keyword>
<name>A0AAV9IVA2_CYACA</name>
<dbReference type="AlphaFoldDB" id="A0AAV9IVA2"/>
<evidence type="ECO:0000313" key="1">
    <source>
        <dbReference type="EMBL" id="KAK4536218.1"/>
    </source>
</evidence>
<comment type="caution">
    <text evidence="1">The sequence shown here is derived from an EMBL/GenBank/DDBJ whole genome shotgun (WGS) entry which is preliminary data.</text>
</comment>
<proteinExistence type="predicted"/>
<accession>A0AAV9IVA2</accession>
<protein>
    <submittedName>
        <fullName evidence="1">Uncharacterized protein</fullName>
    </submittedName>
</protein>
<evidence type="ECO:0000313" key="2">
    <source>
        <dbReference type="Proteomes" id="UP001301350"/>
    </source>
</evidence>
<dbReference type="EMBL" id="JANCYW010000007">
    <property type="protein sequence ID" value="KAK4536218.1"/>
    <property type="molecule type" value="Genomic_DNA"/>
</dbReference>
<dbReference type="Proteomes" id="UP001301350">
    <property type="component" value="Unassembled WGS sequence"/>
</dbReference>
<gene>
    <name evidence="1" type="ORF">CDCA_CDCA07G2243</name>
</gene>
<organism evidence="1 2">
    <name type="scientific">Cyanidium caldarium</name>
    <name type="common">Red alga</name>
    <dbReference type="NCBI Taxonomy" id="2771"/>
    <lineage>
        <taxon>Eukaryota</taxon>
        <taxon>Rhodophyta</taxon>
        <taxon>Bangiophyceae</taxon>
        <taxon>Cyanidiales</taxon>
        <taxon>Cyanidiaceae</taxon>
        <taxon>Cyanidium</taxon>
    </lineage>
</organism>
<sequence length="482" mass="54359">MRQAAQRCRASLRRWRLPRCRRRRRLPVVVLLALGVLLLRLSRTMRPVLTSRFVALRTSRPQRHPSGYIALTGCCARAGLGHTLTAFNRVVHLALLDGYTLAYDPAPLRGLGHGIGDRAEAVLNLGRGEIPIDQIPKPHQRVNVNAAIGSDVSDTTLRAHLRQYLRRHTASPAAASPVLLELHRWFNPGGALAPDWSRTLDWWRAKYAPRPASCRHHSAPHRRYCIAIHVRRGDQAPGWRRRGQPRYLESGLRRNLPDAWYAAAAEAAWRAHCRRQRSACRSRPWEVHLHTESPLVDMDGAPSRLRLWLAQRFPQASIHLHLDGDALGTLESLTGADVLVGSRSAFSYLAARFTAPTSTVLLPPLLPSSFANSAAPALPCGWTRGSWRPYRAYGPLQLVPADEPNGMLFWPHREEPKANTSQQRPAWRRSRKAVPARFAYQFGPLADERRWIRMVHYLLESPRSPLSPTLHDSLHVRDACST</sequence>